<dbReference type="SUPFAM" id="SSF52283">
    <property type="entry name" value="Formate/glycerate dehydrogenase catalytic domain-like"/>
    <property type="match status" value="1"/>
</dbReference>
<evidence type="ECO:0000313" key="8">
    <source>
        <dbReference type="EMBL" id="KFI69098.1"/>
    </source>
</evidence>
<dbReference type="GO" id="GO:0051287">
    <property type="term" value="F:NAD binding"/>
    <property type="evidence" value="ECO:0007669"/>
    <property type="project" value="InterPro"/>
</dbReference>
<dbReference type="Pfam" id="PF00389">
    <property type="entry name" value="2-Hacid_dh"/>
    <property type="match status" value="1"/>
</dbReference>
<dbReference type="GO" id="GO:0008652">
    <property type="term" value="P:amino acid biosynthetic process"/>
    <property type="evidence" value="ECO:0007669"/>
    <property type="project" value="UniProtKB-KW"/>
</dbReference>
<gene>
    <name evidence="8" type="ORF">BMERY_0597</name>
</gene>
<accession>A0A087BDJ8</accession>
<dbReference type="eggNOG" id="COG0111">
    <property type="taxonomic scope" value="Bacteria"/>
</dbReference>
<dbReference type="STRING" id="78345.BMERY_0597"/>
<feature type="domain" description="D-isomer specific 2-hydroxyacid dehydrogenase NAD-binding" evidence="7">
    <location>
        <begin position="146"/>
        <end position="322"/>
    </location>
</feature>
<dbReference type="Proteomes" id="UP000029060">
    <property type="component" value="Unassembled WGS sequence"/>
</dbReference>
<dbReference type="InterPro" id="IPR006140">
    <property type="entry name" value="D-isomer_DH_NAD-bd"/>
</dbReference>
<dbReference type="AlphaFoldDB" id="A0A087BDJ8"/>
<dbReference type="InterPro" id="IPR006139">
    <property type="entry name" value="D-isomer_2_OHA_DH_cat_dom"/>
</dbReference>
<dbReference type="PROSITE" id="PS00065">
    <property type="entry name" value="D_2_HYDROXYACID_DH_1"/>
    <property type="match status" value="1"/>
</dbReference>
<evidence type="ECO:0000256" key="3">
    <source>
        <dbReference type="ARBA" id="ARBA00023002"/>
    </source>
</evidence>
<proteinExistence type="inferred from homology"/>
<feature type="domain" description="D-isomer specific 2-hydroxyacid dehydrogenase catalytic" evidence="6">
    <location>
        <begin position="45"/>
        <end position="352"/>
    </location>
</feature>
<keyword evidence="9" id="KW-1185">Reference proteome</keyword>
<dbReference type="InterPro" id="IPR029752">
    <property type="entry name" value="D-isomer_DH_CS1"/>
</dbReference>
<keyword evidence="3 5" id="KW-0560">Oxidoreductase</keyword>
<protein>
    <submittedName>
        <fullName evidence="8">2-hydroxyacid dehydrogenase</fullName>
        <ecNumber evidence="8">1.1.1.29</ecNumber>
    </submittedName>
</protein>
<dbReference type="InterPro" id="IPR036291">
    <property type="entry name" value="NAD(P)-bd_dom_sf"/>
</dbReference>
<dbReference type="CDD" id="cd12169">
    <property type="entry name" value="PGDH_like_1"/>
    <property type="match status" value="1"/>
</dbReference>
<dbReference type="SUPFAM" id="SSF51735">
    <property type="entry name" value="NAD(P)-binding Rossmann-fold domains"/>
    <property type="match status" value="1"/>
</dbReference>
<name>A0A087BDJ8_9BIFI</name>
<dbReference type="Pfam" id="PF02826">
    <property type="entry name" value="2-Hacid_dh_C"/>
    <property type="match status" value="1"/>
</dbReference>
<dbReference type="PANTHER" id="PTHR42789:SF1">
    <property type="entry name" value="D-ISOMER SPECIFIC 2-HYDROXYACID DEHYDROGENASE FAMILY PROTEIN (AFU_ORTHOLOGUE AFUA_6G10090)"/>
    <property type="match status" value="1"/>
</dbReference>
<evidence type="ECO:0000256" key="4">
    <source>
        <dbReference type="ARBA" id="ARBA00023027"/>
    </source>
</evidence>
<comment type="similarity">
    <text evidence="1 5">Belongs to the D-isomer specific 2-hydroxyacid dehydrogenase family.</text>
</comment>
<dbReference type="PANTHER" id="PTHR42789">
    <property type="entry name" value="D-ISOMER SPECIFIC 2-HYDROXYACID DEHYDROGENASE FAMILY PROTEIN (AFU_ORTHOLOGUE AFUA_6G10090)"/>
    <property type="match status" value="1"/>
</dbReference>
<dbReference type="EC" id="1.1.1.29" evidence="8"/>
<dbReference type="GO" id="GO:0008465">
    <property type="term" value="F:hydroxypyruvate reductase (NADH) activity"/>
    <property type="evidence" value="ECO:0007669"/>
    <property type="project" value="UniProtKB-EC"/>
</dbReference>
<evidence type="ECO:0000313" key="9">
    <source>
        <dbReference type="Proteomes" id="UP000029060"/>
    </source>
</evidence>
<keyword evidence="4" id="KW-0520">NAD</keyword>
<sequence length="355" mass="38563">MTSDAPNLSGMTQVYETQAERTDLPLVVMPSVLDSMVEPIRSQFPRLRDVARVRMYEEFTSDEDSIAERLHDADVLLVGGYHISDDLLRRITGHGPQGEAEGHVKCIVFCGTGVASYVDLDLAREFGVRVCNAEHYGDHAVAEHAFALMFELIRRVGELDKDVKAGNWAWKGGDGLQLAGRRLGIIGLGGIGSTVASIGKAFGMEVSAWSSHVPDELFERCGATPVASMDELIESSDVVSVHLPLIDGATRGIITVANLEHLRPGTLFINTARSEVIESGALLARLQRGDIPAGLDVFDHEPLKSDDAICQIPGIVLTPHVGWRTDGAFKELTRQMVECVHAFLTGGEFNVVVHE</sequence>
<reference evidence="8 9" key="1">
    <citation type="submission" date="2014-03" db="EMBL/GenBank/DDBJ databases">
        <title>Genomics of Bifidobacteria.</title>
        <authorList>
            <person name="Ventura M."/>
            <person name="Milani C."/>
            <person name="Lugli G.A."/>
        </authorList>
    </citation>
    <scope>NUCLEOTIDE SEQUENCE [LARGE SCALE GENOMIC DNA]</scope>
    <source>
        <strain evidence="8 9">LMG 11341</strain>
    </source>
</reference>
<dbReference type="InterPro" id="IPR050857">
    <property type="entry name" value="D-2-hydroxyacid_DH"/>
</dbReference>
<evidence type="ECO:0000259" key="6">
    <source>
        <dbReference type="Pfam" id="PF00389"/>
    </source>
</evidence>
<evidence type="ECO:0000259" key="7">
    <source>
        <dbReference type="Pfam" id="PF02826"/>
    </source>
</evidence>
<dbReference type="Gene3D" id="3.40.50.720">
    <property type="entry name" value="NAD(P)-binding Rossmann-like Domain"/>
    <property type="match status" value="2"/>
</dbReference>
<evidence type="ECO:0000256" key="5">
    <source>
        <dbReference type="RuleBase" id="RU003719"/>
    </source>
</evidence>
<keyword evidence="2" id="KW-0028">Amino-acid biosynthesis</keyword>
<dbReference type="EMBL" id="JGZC01000010">
    <property type="protein sequence ID" value="KFI69098.1"/>
    <property type="molecule type" value="Genomic_DNA"/>
</dbReference>
<evidence type="ECO:0000256" key="2">
    <source>
        <dbReference type="ARBA" id="ARBA00022605"/>
    </source>
</evidence>
<comment type="caution">
    <text evidence="8">The sequence shown here is derived from an EMBL/GenBank/DDBJ whole genome shotgun (WGS) entry which is preliminary data.</text>
</comment>
<evidence type="ECO:0000256" key="1">
    <source>
        <dbReference type="ARBA" id="ARBA00005854"/>
    </source>
</evidence>
<organism evidence="8 9">
    <name type="scientific">Bifidobacterium merycicum</name>
    <dbReference type="NCBI Taxonomy" id="78345"/>
    <lineage>
        <taxon>Bacteria</taxon>
        <taxon>Bacillati</taxon>
        <taxon>Actinomycetota</taxon>
        <taxon>Actinomycetes</taxon>
        <taxon>Bifidobacteriales</taxon>
        <taxon>Bifidobacteriaceae</taxon>
        <taxon>Bifidobacterium</taxon>
    </lineage>
</organism>